<reference evidence="1" key="1">
    <citation type="submission" date="2023-05" db="EMBL/GenBank/DDBJ databases">
        <authorList>
            <person name="Stuckert A."/>
        </authorList>
    </citation>
    <scope>NUCLEOTIDE SEQUENCE</scope>
</reference>
<dbReference type="EMBL" id="CATNWA010003679">
    <property type="protein sequence ID" value="CAI9545994.1"/>
    <property type="molecule type" value="Genomic_DNA"/>
</dbReference>
<accession>A0ABN9BEI5</accession>
<organism evidence="1 2">
    <name type="scientific">Staurois parvus</name>
    <dbReference type="NCBI Taxonomy" id="386267"/>
    <lineage>
        <taxon>Eukaryota</taxon>
        <taxon>Metazoa</taxon>
        <taxon>Chordata</taxon>
        <taxon>Craniata</taxon>
        <taxon>Vertebrata</taxon>
        <taxon>Euteleostomi</taxon>
        <taxon>Amphibia</taxon>
        <taxon>Batrachia</taxon>
        <taxon>Anura</taxon>
        <taxon>Neobatrachia</taxon>
        <taxon>Ranoidea</taxon>
        <taxon>Ranidae</taxon>
        <taxon>Staurois</taxon>
    </lineage>
</organism>
<keyword evidence="2" id="KW-1185">Reference proteome</keyword>
<evidence type="ECO:0000313" key="1">
    <source>
        <dbReference type="EMBL" id="CAI9545994.1"/>
    </source>
</evidence>
<gene>
    <name evidence="1" type="ORF">SPARVUS_LOCUS2757929</name>
</gene>
<proteinExistence type="predicted"/>
<comment type="caution">
    <text evidence="1">The sequence shown here is derived from an EMBL/GenBank/DDBJ whole genome shotgun (WGS) entry which is preliminary data.</text>
</comment>
<name>A0ABN9BEI5_9NEOB</name>
<sequence>MDAQHSALPVTIHLLVSKGDFAIFHQAIDRLLQSLYVDTPLFIGFRTRCSSTKI</sequence>
<evidence type="ECO:0000313" key="2">
    <source>
        <dbReference type="Proteomes" id="UP001162483"/>
    </source>
</evidence>
<protein>
    <submittedName>
        <fullName evidence="1">Uncharacterized protein</fullName>
    </submittedName>
</protein>
<dbReference type="Proteomes" id="UP001162483">
    <property type="component" value="Unassembled WGS sequence"/>
</dbReference>